<dbReference type="Proteomes" id="UP000077280">
    <property type="component" value="Unassembled WGS sequence"/>
</dbReference>
<name>A0A176TLW8_9LACO</name>
<accession>A0A176TLW8</accession>
<evidence type="ECO:0000313" key="2">
    <source>
        <dbReference type="EMBL" id="MDV7693633.1"/>
    </source>
</evidence>
<evidence type="ECO:0000313" key="4">
    <source>
        <dbReference type="Proteomes" id="UP000077280"/>
    </source>
</evidence>
<dbReference type="EMBL" id="WERX01000004">
    <property type="protein sequence ID" value="MDV7693633.1"/>
    <property type="molecule type" value="Genomic_DNA"/>
</dbReference>
<protein>
    <submittedName>
        <fullName evidence="2">50S ribosomal protein L7</fullName>
    </submittedName>
</protein>
<dbReference type="GeneID" id="93383025"/>
<dbReference type="Pfam" id="PF01248">
    <property type="entry name" value="Ribosomal_L7Ae"/>
    <property type="match status" value="1"/>
</dbReference>
<dbReference type="RefSeq" id="WP_057782679.1">
    <property type="nucleotide sequence ID" value="NZ_BJWE01000003.1"/>
</dbReference>
<dbReference type="SUPFAM" id="SSF55315">
    <property type="entry name" value="L30e-like"/>
    <property type="match status" value="1"/>
</dbReference>
<sequence length="104" mass="11308">MNDKDRFSNLLGLARRAGKLISGEQQVLQSIRSQKAKLIVVSTDLGAATQKKISDKCTTYQIPLLAFMTRETLSQAIGQSRSAVAIEDQGFAKALLKLNIEEGA</sequence>
<dbReference type="AlphaFoldDB" id="A0A176TLW8"/>
<evidence type="ECO:0000259" key="1">
    <source>
        <dbReference type="Pfam" id="PF01248"/>
    </source>
</evidence>
<proteinExistence type="predicted"/>
<dbReference type="InterPro" id="IPR029064">
    <property type="entry name" value="Ribosomal_eL30-like_sf"/>
</dbReference>
<keyword evidence="2" id="KW-0687">Ribonucleoprotein</keyword>
<keyword evidence="4" id="KW-1185">Reference proteome</keyword>
<dbReference type="Proteomes" id="UP001275867">
    <property type="component" value="Unassembled WGS sequence"/>
</dbReference>
<dbReference type="OrthoDB" id="9794863at2"/>
<evidence type="ECO:0000313" key="3">
    <source>
        <dbReference type="EMBL" id="OAD64930.1"/>
    </source>
</evidence>
<keyword evidence="2" id="KW-0689">Ribosomal protein</keyword>
<reference evidence="3 4" key="1">
    <citation type="submission" date="2016-05" db="EMBL/GenBank/DDBJ databases">
        <title>Draft genome sequence of Pediococcus parvulus 2.6, a probiotic beta-glucan producer strain.</title>
        <authorList>
            <person name="Mohedano M.L."/>
            <person name="Perez-Ramos A."/>
            <person name="Duenas M.T."/>
            <person name="Lamontanara A."/>
            <person name="Orru L."/>
            <person name="Spano G."/>
            <person name="Capozzi V."/>
            <person name="Lopez P."/>
        </authorList>
    </citation>
    <scope>NUCLEOTIDE SEQUENCE [LARGE SCALE GENOMIC DNA]</scope>
    <source>
        <strain evidence="3 4">2.6</strain>
    </source>
</reference>
<reference evidence="2" key="2">
    <citation type="submission" date="2019-10" db="EMBL/GenBank/DDBJ databases">
        <title>Malate fermentation in French cider.</title>
        <authorList>
            <person name="Cousin F.J."/>
            <person name="Medina Fernandez S."/>
            <person name="Misery B."/>
            <person name="Laplace J.-M."/>
            <person name="Cretenet M."/>
        </authorList>
    </citation>
    <scope>NUCLEOTIDE SEQUENCE</scope>
    <source>
        <strain evidence="2">UCMA15901</strain>
    </source>
</reference>
<dbReference type="GO" id="GO:0005840">
    <property type="term" value="C:ribosome"/>
    <property type="evidence" value="ECO:0007669"/>
    <property type="project" value="UniProtKB-KW"/>
</dbReference>
<comment type="caution">
    <text evidence="2">The sequence shown here is derived from an EMBL/GenBank/DDBJ whole genome shotgun (WGS) entry which is preliminary data.</text>
</comment>
<dbReference type="InterPro" id="IPR004038">
    <property type="entry name" value="Ribosomal_eL8/eL30/eS12/Gad45"/>
</dbReference>
<organism evidence="2 5">
    <name type="scientific">Pediococcus parvulus</name>
    <dbReference type="NCBI Taxonomy" id="54062"/>
    <lineage>
        <taxon>Bacteria</taxon>
        <taxon>Bacillati</taxon>
        <taxon>Bacillota</taxon>
        <taxon>Bacilli</taxon>
        <taxon>Lactobacillales</taxon>
        <taxon>Lactobacillaceae</taxon>
        <taxon>Pediococcus</taxon>
    </lineage>
</organism>
<dbReference type="Gene3D" id="3.30.1330.30">
    <property type="match status" value="1"/>
</dbReference>
<dbReference type="EMBL" id="LXND01000020">
    <property type="protein sequence ID" value="OAD64930.1"/>
    <property type="molecule type" value="Genomic_DNA"/>
</dbReference>
<evidence type="ECO:0000313" key="5">
    <source>
        <dbReference type="Proteomes" id="UP001275867"/>
    </source>
</evidence>
<feature type="domain" description="Ribosomal protein eL8/eL30/eS12/Gadd45" evidence="1">
    <location>
        <begin position="8"/>
        <end position="95"/>
    </location>
</feature>
<gene>
    <name evidence="3" type="ORF">A7K95_02645</name>
    <name evidence="2" type="ORF">GA842_01820</name>
</gene>